<name>A0ABW3XUS7_9ACTN</name>
<evidence type="ECO:0000313" key="2">
    <source>
        <dbReference type="Proteomes" id="UP001597058"/>
    </source>
</evidence>
<keyword evidence="2" id="KW-1185">Reference proteome</keyword>
<sequence>MIVCLPVKGEGRRVWVDRKLVGAAHSLRELTELLRRAGWEDLDEVDVAVLPDIEWHGGGPEIWSPRG</sequence>
<comment type="caution">
    <text evidence="1">The sequence shown here is derived from an EMBL/GenBank/DDBJ whole genome shotgun (WGS) entry which is preliminary data.</text>
</comment>
<organism evidence="1 2">
    <name type="scientific">Streptomyces kaempferi</name>
    <dbReference type="NCBI Taxonomy" id="333725"/>
    <lineage>
        <taxon>Bacteria</taxon>
        <taxon>Bacillati</taxon>
        <taxon>Actinomycetota</taxon>
        <taxon>Actinomycetes</taxon>
        <taxon>Kitasatosporales</taxon>
        <taxon>Streptomycetaceae</taxon>
        <taxon>Streptomyces</taxon>
    </lineage>
</organism>
<gene>
    <name evidence="1" type="ORF">ACFQ5X_47385</name>
</gene>
<evidence type="ECO:0000313" key="1">
    <source>
        <dbReference type="EMBL" id="MFD1313326.1"/>
    </source>
</evidence>
<protein>
    <recommendedName>
        <fullName evidence="3">Transposase</fullName>
    </recommendedName>
</protein>
<evidence type="ECO:0008006" key="3">
    <source>
        <dbReference type="Google" id="ProtNLM"/>
    </source>
</evidence>
<dbReference type="EMBL" id="JBHTMM010000183">
    <property type="protein sequence ID" value="MFD1313326.1"/>
    <property type="molecule type" value="Genomic_DNA"/>
</dbReference>
<dbReference type="Proteomes" id="UP001597058">
    <property type="component" value="Unassembled WGS sequence"/>
</dbReference>
<accession>A0ABW3XUS7</accession>
<reference evidence="2" key="1">
    <citation type="journal article" date="2019" name="Int. J. Syst. Evol. Microbiol.">
        <title>The Global Catalogue of Microorganisms (GCM) 10K type strain sequencing project: providing services to taxonomists for standard genome sequencing and annotation.</title>
        <authorList>
            <consortium name="The Broad Institute Genomics Platform"/>
            <consortium name="The Broad Institute Genome Sequencing Center for Infectious Disease"/>
            <person name="Wu L."/>
            <person name="Ma J."/>
        </authorList>
    </citation>
    <scope>NUCLEOTIDE SEQUENCE [LARGE SCALE GENOMIC DNA]</scope>
    <source>
        <strain evidence="2">CGMCC 4.7020</strain>
    </source>
</reference>
<dbReference type="RefSeq" id="WP_381331189.1">
    <property type="nucleotide sequence ID" value="NZ_JBHTMM010000183.1"/>
</dbReference>
<proteinExistence type="predicted"/>